<organism evidence="1 2">
    <name type="scientific">Ajellomyces capsulatus</name>
    <name type="common">Darling's disease fungus</name>
    <name type="synonym">Histoplasma capsulatum</name>
    <dbReference type="NCBI Taxonomy" id="5037"/>
    <lineage>
        <taxon>Eukaryota</taxon>
        <taxon>Fungi</taxon>
        <taxon>Dikarya</taxon>
        <taxon>Ascomycota</taxon>
        <taxon>Pezizomycotina</taxon>
        <taxon>Eurotiomycetes</taxon>
        <taxon>Eurotiomycetidae</taxon>
        <taxon>Onygenales</taxon>
        <taxon>Ajellomycetaceae</taxon>
        <taxon>Histoplasma</taxon>
    </lineage>
</organism>
<proteinExistence type="predicted"/>
<dbReference type="EMBL" id="CP069115">
    <property type="protein sequence ID" value="QSS66490.1"/>
    <property type="molecule type" value="Genomic_DNA"/>
</dbReference>
<accession>A0A8A1MMS3</accession>
<dbReference type="VEuPathDB" id="FungiDB:I7I51_07347"/>
<evidence type="ECO:0000313" key="1">
    <source>
        <dbReference type="EMBL" id="QSS66490.1"/>
    </source>
</evidence>
<evidence type="ECO:0000313" key="2">
    <source>
        <dbReference type="Proteomes" id="UP000663671"/>
    </source>
</evidence>
<gene>
    <name evidence="1" type="ORF">I7I51_07347</name>
</gene>
<sequence>MTFSTYAVLAANTAPPYACHNQEKRKHLDRKVHAKLHFTAAMAKFKPTLPTVPELPGPEISPLDHQLLVNGKTSSRIERLQSRLQSTKNRSSSIYVDDQILELTFENSYLRGEISRYEDYQRALLDLKYVFSYALVTMEEALSATTQRLRDADQNYLKLNGIEGLMEDGCEI</sequence>
<dbReference type="AlphaFoldDB" id="A0A8A1MMS3"/>
<name>A0A8A1MMS3_AJECA</name>
<reference evidence="1" key="1">
    <citation type="submission" date="2021-01" db="EMBL/GenBank/DDBJ databases">
        <title>Chromosome-level genome assembly of a human fungal pathogen reveals clustering of transcriptionally co-regulated genes.</title>
        <authorList>
            <person name="Voorhies M."/>
            <person name="Cohen S."/>
            <person name="Shea T.P."/>
            <person name="Petrus S."/>
            <person name="Munoz J.F."/>
            <person name="Poplawski S."/>
            <person name="Goldman W.E."/>
            <person name="Michael T."/>
            <person name="Cuomo C.A."/>
            <person name="Sil A."/>
            <person name="Beyhan S."/>
        </authorList>
    </citation>
    <scope>NUCLEOTIDE SEQUENCE</scope>
    <source>
        <strain evidence="1">WU24</strain>
    </source>
</reference>
<protein>
    <submittedName>
        <fullName evidence="1">Uncharacterized protein</fullName>
    </submittedName>
</protein>
<dbReference type="Proteomes" id="UP000663671">
    <property type="component" value="Chromosome 3"/>
</dbReference>
<dbReference type="OrthoDB" id="4206979at2759"/>